<dbReference type="InterPro" id="IPR050250">
    <property type="entry name" value="Macrolide_Exporter_MacB"/>
</dbReference>
<dbReference type="Pfam" id="PF12704">
    <property type="entry name" value="MacB_PCD"/>
    <property type="match status" value="1"/>
</dbReference>
<dbReference type="InterPro" id="IPR017911">
    <property type="entry name" value="MacB-like_ATP-bd"/>
</dbReference>
<dbReference type="SUPFAM" id="SSF52540">
    <property type="entry name" value="P-loop containing nucleoside triphosphate hydrolases"/>
    <property type="match status" value="1"/>
</dbReference>
<dbReference type="Proteomes" id="UP000703590">
    <property type="component" value="Unassembled WGS sequence"/>
</dbReference>
<dbReference type="PANTHER" id="PTHR30572:SF14">
    <property type="entry name" value="MACROLIDE EXPORT ATP-BINDING_PERMEASE PROTEIN MACB"/>
    <property type="match status" value="1"/>
</dbReference>
<evidence type="ECO:0000256" key="5">
    <source>
        <dbReference type="ARBA" id="ARBA00022692"/>
    </source>
</evidence>
<evidence type="ECO:0000256" key="10">
    <source>
        <dbReference type="ARBA" id="ARBA00023136"/>
    </source>
</evidence>
<feature type="transmembrane region" description="Helical" evidence="13">
    <location>
        <begin position="268"/>
        <end position="291"/>
    </location>
</feature>
<dbReference type="CDD" id="cd03255">
    <property type="entry name" value="ABC_MJ0796_LolCDE_FtsE"/>
    <property type="match status" value="1"/>
</dbReference>
<name>A0ABS2WU30_9BACT</name>
<keyword evidence="9 13" id="KW-1133">Transmembrane helix</keyword>
<dbReference type="PROSITE" id="PS00211">
    <property type="entry name" value="ABC_TRANSPORTER_1"/>
    <property type="match status" value="1"/>
</dbReference>
<reference evidence="15" key="1">
    <citation type="submission" date="2021-02" db="EMBL/GenBank/DDBJ databases">
        <title>Sulfurospirillum tamanensis sp. nov.</title>
        <authorList>
            <person name="Frolova A."/>
            <person name="Merkel A."/>
            <person name="Slobodkin A."/>
        </authorList>
    </citation>
    <scope>NUCLEOTIDE SEQUENCE</scope>
    <source>
        <strain evidence="15">T05b</strain>
    </source>
</reference>
<sequence>MQQAAPLVTLVDITRSYGEKEAAVQVLKGLNLTIHSGEFVAIVGASGSGKSTLMNILGCLDRPSSGSYIFKGTDVSRLDADGLARLRRESFGFVFQSYNLIHSLNASQNVEMPAVYAGASLEVRQERAVELLRYLGLEERLTYRPNQLSGGQQQRVSIARALMNGGQIILADEPTGALDSKSGEDVMKLLIEFWQAGHTLILIIHSKEVASHANRVIEIKDGEIIGDTVRDVTCKKASFKTPPPSKSTLFFELAESMKSSLRALRMNIFRTILTLLGIVIGVASVIVMLAIGDGAKKEVVDRISSLGTNLLVIRPGGPNTRGFANIATLVPEDMKAIDMMENILGTMPESRRNTTVRYGNNDAQTPINTTSYALPLVRSWPVAQGTFFTQEDEDNLAKVIVLGQTVATSLFGEKDPLGEFVLVGNILFQVIGVMSERGASAMGEDEDDVVFMPYTTGSLHILGYQNLRNITVAVEDVKHIDRTQKEIEALLLARHGVEDFRIRNMASLIENVSQTQNTLTILLGSIAGISLLVGGIGIMNIMLVSVTERTKEIGIRMANGARMRNIMQQFLIEAIVVSALGGFIGVVIGLTVTAVVGYFGIGVVYSVWPVALAFGCSFLTGLVFGYLPAKKAAKLDPVVALASE</sequence>
<evidence type="ECO:0000256" key="3">
    <source>
        <dbReference type="ARBA" id="ARBA00022475"/>
    </source>
</evidence>
<dbReference type="InterPro" id="IPR003838">
    <property type="entry name" value="ABC3_permease_C"/>
</dbReference>
<evidence type="ECO:0000256" key="7">
    <source>
        <dbReference type="ARBA" id="ARBA00022840"/>
    </source>
</evidence>
<keyword evidence="16" id="KW-1185">Reference proteome</keyword>
<keyword evidence="7" id="KW-0067">ATP-binding</keyword>
<proteinExistence type="inferred from homology"/>
<dbReference type="Pfam" id="PF02687">
    <property type="entry name" value="FtsX"/>
    <property type="match status" value="1"/>
</dbReference>
<feature type="domain" description="ABC transporter" evidence="14">
    <location>
        <begin position="8"/>
        <end position="246"/>
    </location>
</feature>
<evidence type="ECO:0000256" key="1">
    <source>
        <dbReference type="ARBA" id="ARBA00004429"/>
    </source>
</evidence>
<dbReference type="EMBL" id="JAFHKK010000024">
    <property type="protein sequence ID" value="MBN2965105.1"/>
    <property type="molecule type" value="Genomic_DNA"/>
</dbReference>
<keyword evidence="5 13" id="KW-0812">Transmembrane</keyword>
<comment type="similarity">
    <text evidence="11">Belongs to the ABC transporter superfamily. Macrolide exporter (TC 3.A.1.122) family.</text>
</comment>
<feature type="transmembrane region" description="Helical" evidence="13">
    <location>
        <begin position="570"/>
        <end position="601"/>
    </location>
</feature>
<accession>A0ABS2WU30</accession>
<dbReference type="InterPro" id="IPR017871">
    <property type="entry name" value="ABC_transporter-like_CS"/>
</dbReference>
<comment type="subcellular location">
    <subcellularLocation>
        <location evidence="1">Cell inner membrane</location>
        <topology evidence="1">Multi-pass membrane protein</topology>
    </subcellularLocation>
</comment>
<evidence type="ECO:0000256" key="4">
    <source>
        <dbReference type="ARBA" id="ARBA00022519"/>
    </source>
</evidence>
<dbReference type="PANTHER" id="PTHR30572">
    <property type="entry name" value="MEMBRANE COMPONENT OF TRANSPORTER-RELATED"/>
    <property type="match status" value="1"/>
</dbReference>
<organism evidence="15 16">
    <name type="scientific">Sulfurospirillum tamanense</name>
    <dbReference type="NCBI Taxonomy" id="2813362"/>
    <lineage>
        <taxon>Bacteria</taxon>
        <taxon>Pseudomonadati</taxon>
        <taxon>Campylobacterota</taxon>
        <taxon>Epsilonproteobacteria</taxon>
        <taxon>Campylobacterales</taxon>
        <taxon>Sulfurospirillaceae</taxon>
        <taxon>Sulfurospirillum</taxon>
    </lineage>
</organism>
<dbReference type="InterPro" id="IPR003593">
    <property type="entry name" value="AAA+_ATPase"/>
</dbReference>
<feature type="transmembrane region" description="Helical" evidence="13">
    <location>
        <begin position="521"/>
        <end position="546"/>
    </location>
</feature>
<dbReference type="PROSITE" id="PS50893">
    <property type="entry name" value="ABC_TRANSPORTER_2"/>
    <property type="match status" value="1"/>
</dbReference>
<dbReference type="Gene3D" id="3.40.50.300">
    <property type="entry name" value="P-loop containing nucleotide triphosphate hydrolases"/>
    <property type="match status" value="1"/>
</dbReference>
<evidence type="ECO:0000313" key="15">
    <source>
        <dbReference type="EMBL" id="MBN2965105.1"/>
    </source>
</evidence>
<evidence type="ECO:0000256" key="13">
    <source>
        <dbReference type="SAM" id="Phobius"/>
    </source>
</evidence>
<evidence type="ECO:0000256" key="8">
    <source>
        <dbReference type="ARBA" id="ARBA00022967"/>
    </source>
</evidence>
<keyword evidence="6" id="KW-0547">Nucleotide-binding</keyword>
<evidence type="ECO:0000256" key="6">
    <source>
        <dbReference type="ARBA" id="ARBA00022741"/>
    </source>
</evidence>
<keyword evidence="8" id="KW-1278">Translocase</keyword>
<keyword evidence="3" id="KW-1003">Cell membrane</keyword>
<reference evidence="15" key="2">
    <citation type="submission" date="2021-02" db="EMBL/GenBank/DDBJ databases">
        <authorList>
            <person name="Merkel A.Y."/>
        </authorList>
    </citation>
    <scope>NUCLEOTIDE SEQUENCE</scope>
    <source>
        <strain evidence="15">T05b</strain>
    </source>
</reference>
<evidence type="ECO:0000256" key="12">
    <source>
        <dbReference type="ARBA" id="ARBA00041199"/>
    </source>
</evidence>
<dbReference type="Pfam" id="PF00005">
    <property type="entry name" value="ABC_tran"/>
    <property type="match status" value="1"/>
</dbReference>
<evidence type="ECO:0000256" key="2">
    <source>
        <dbReference type="ARBA" id="ARBA00022448"/>
    </source>
</evidence>
<dbReference type="RefSeq" id="WP_205459653.1">
    <property type="nucleotide sequence ID" value="NZ_JAFHKK010000024.1"/>
</dbReference>
<evidence type="ECO:0000256" key="9">
    <source>
        <dbReference type="ARBA" id="ARBA00022989"/>
    </source>
</evidence>
<protein>
    <recommendedName>
        <fullName evidence="12">Pyoverdine export ATP-binding/permease protein PvdT</fullName>
    </recommendedName>
</protein>
<gene>
    <name evidence="15" type="ORF">JWV37_09955</name>
</gene>
<feature type="transmembrane region" description="Helical" evidence="13">
    <location>
        <begin position="607"/>
        <end position="627"/>
    </location>
</feature>
<evidence type="ECO:0000313" key="16">
    <source>
        <dbReference type="Proteomes" id="UP000703590"/>
    </source>
</evidence>
<dbReference type="SMART" id="SM00382">
    <property type="entry name" value="AAA"/>
    <property type="match status" value="1"/>
</dbReference>
<keyword evidence="4" id="KW-0997">Cell inner membrane</keyword>
<dbReference type="InterPro" id="IPR003439">
    <property type="entry name" value="ABC_transporter-like_ATP-bd"/>
</dbReference>
<keyword evidence="2" id="KW-0813">Transport</keyword>
<evidence type="ECO:0000256" key="11">
    <source>
        <dbReference type="ARBA" id="ARBA00038388"/>
    </source>
</evidence>
<dbReference type="InterPro" id="IPR027417">
    <property type="entry name" value="P-loop_NTPase"/>
</dbReference>
<keyword evidence="10 13" id="KW-0472">Membrane</keyword>
<dbReference type="InterPro" id="IPR025857">
    <property type="entry name" value="MacB_PCD"/>
</dbReference>
<comment type="caution">
    <text evidence="15">The sequence shown here is derived from an EMBL/GenBank/DDBJ whole genome shotgun (WGS) entry which is preliminary data.</text>
</comment>
<evidence type="ECO:0000259" key="14">
    <source>
        <dbReference type="PROSITE" id="PS50893"/>
    </source>
</evidence>